<dbReference type="EMBL" id="JBGFUD010000040">
    <property type="protein sequence ID" value="MFH4973456.1"/>
    <property type="molecule type" value="Genomic_DNA"/>
</dbReference>
<evidence type="ECO:0000256" key="1">
    <source>
        <dbReference type="SAM" id="Phobius"/>
    </source>
</evidence>
<comment type="caution">
    <text evidence="3">The sequence shown here is derived from an EMBL/GenBank/DDBJ whole genome shotgun (WGS) entry which is preliminary data.</text>
</comment>
<keyword evidence="1" id="KW-1133">Transmembrane helix</keyword>
<dbReference type="SUPFAM" id="SSF56601">
    <property type="entry name" value="beta-lactamase/transpeptidase-like"/>
    <property type="match status" value="1"/>
</dbReference>
<dbReference type="PANTHER" id="PTHR43319">
    <property type="entry name" value="BETA-LACTAMASE-RELATED"/>
    <property type="match status" value="1"/>
</dbReference>
<dbReference type="InterPro" id="IPR052907">
    <property type="entry name" value="Beta-lactamase/esterase"/>
</dbReference>
<dbReference type="InterPro" id="IPR012338">
    <property type="entry name" value="Beta-lactam/transpept-like"/>
</dbReference>
<feature type="transmembrane region" description="Helical" evidence="1">
    <location>
        <begin position="44"/>
        <end position="63"/>
    </location>
</feature>
<dbReference type="Proteomes" id="UP001608902">
    <property type="component" value="Unassembled WGS sequence"/>
</dbReference>
<dbReference type="InterPro" id="IPR001466">
    <property type="entry name" value="Beta-lactam-related"/>
</dbReference>
<reference evidence="3 4" key="1">
    <citation type="submission" date="2024-08" db="EMBL/GenBank/DDBJ databases">
        <title>Gnathostoma spinigerum genome.</title>
        <authorList>
            <person name="Gonzalez-Bertolin B."/>
            <person name="Monzon S."/>
            <person name="Zaballos A."/>
            <person name="Jimenez P."/>
            <person name="Dekumyoy P."/>
            <person name="Varona S."/>
            <person name="Cuesta I."/>
            <person name="Sumanam S."/>
            <person name="Adisakwattana P."/>
            <person name="Gasser R.B."/>
            <person name="Hernandez-Gonzalez A."/>
            <person name="Young N.D."/>
            <person name="Perteguer M.J."/>
        </authorList>
    </citation>
    <scope>NUCLEOTIDE SEQUENCE [LARGE SCALE GENOMIC DNA]</scope>
    <source>
        <strain evidence="3">AL3</strain>
        <tissue evidence="3">Liver</tissue>
    </source>
</reference>
<proteinExistence type="predicted"/>
<name>A0ABD6E3I8_9BILA</name>
<dbReference type="PANTHER" id="PTHR43319:SF3">
    <property type="entry name" value="BETA-LACTAMASE-RELATED DOMAIN-CONTAINING PROTEIN"/>
    <property type="match status" value="1"/>
</dbReference>
<accession>A0ABD6E3I8</accession>
<evidence type="ECO:0000259" key="2">
    <source>
        <dbReference type="Pfam" id="PF00144"/>
    </source>
</evidence>
<gene>
    <name evidence="3" type="ORF">AB6A40_000165</name>
</gene>
<keyword evidence="1" id="KW-0472">Membrane</keyword>
<dbReference type="Pfam" id="PF00144">
    <property type="entry name" value="Beta-lactamase"/>
    <property type="match status" value="1"/>
</dbReference>
<protein>
    <recommendedName>
        <fullName evidence="2">Beta-lactamase-related domain-containing protein</fullName>
    </recommendedName>
</protein>
<evidence type="ECO:0000313" key="3">
    <source>
        <dbReference type="EMBL" id="MFH4973456.1"/>
    </source>
</evidence>
<feature type="domain" description="Beta-lactamase-related" evidence="2">
    <location>
        <begin position="92"/>
        <end position="230"/>
    </location>
</feature>
<keyword evidence="4" id="KW-1185">Reference proteome</keyword>
<organism evidence="3 4">
    <name type="scientific">Gnathostoma spinigerum</name>
    <dbReference type="NCBI Taxonomy" id="75299"/>
    <lineage>
        <taxon>Eukaryota</taxon>
        <taxon>Metazoa</taxon>
        <taxon>Ecdysozoa</taxon>
        <taxon>Nematoda</taxon>
        <taxon>Chromadorea</taxon>
        <taxon>Rhabditida</taxon>
        <taxon>Spirurina</taxon>
        <taxon>Gnathostomatomorpha</taxon>
        <taxon>Gnathostomatoidea</taxon>
        <taxon>Gnathostomatidae</taxon>
        <taxon>Gnathostoma</taxon>
    </lineage>
</organism>
<evidence type="ECO:0000313" key="4">
    <source>
        <dbReference type="Proteomes" id="UP001608902"/>
    </source>
</evidence>
<keyword evidence="1" id="KW-0812">Transmembrane</keyword>
<sequence length="237" mass="26322">MESSLKPCKRQKGSVARKYCCQPSPVDLKRFAIVHCGSSTPMGLLLLNASIVIISIAFIVNYISSKLTTHLPIYIDSDGIDPRFQSVEEAFRQNFLDGWEKGGAAFVVYQNGRKVVDLWGGYADVQAARKWRKDTITVVFSLTKAVAALCIGVLVDRAHLAYDDRISEFWPEFGKNGKANITVQMVLSHMASFHLSFVIYSHQFSPSPRAFTGTLNSSSNLSTHPLLAFILSLIFQL</sequence>
<dbReference type="AlphaFoldDB" id="A0ABD6E3I8"/>
<feature type="transmembrane region" description="Helical" evidence="1">
    <location>
        <begin position="136"/>
        <end position="155"/>
    </location>
</feature>
<dbReference type="Gene3D" id="3.40.710.10">
    <property type="entry name" value="DD-peptidase/beta-lactamase superfamily"/>
    <property type="match status" value="1"/>
</dbReference>